<reference evidence="8" key="2">
    <citation type="submission" date="2020-09" db="EMBL/GenBank/DDBJ databases">
        <authorList>
            <person name="Sun Q."/>
            <person name="Ohkuma M."/>
        </authorList>
    </citation>
    <scope>NUCLEOTIDE SEQUENCE</scope>
    <source>
        <strain evidence="8">JCM 19831</strain>
    </source>
</reference>
<comment type="similarity">
    <text evidence="1">Belongs to the AfsR/DnrI/RedD regulatory family.</text>
</comment>
<gene>
    <name evidence="8" type="ORF">GCM10007977_055960</name>
</gene>
<dbReference type="SUPFAM" id="SSF52540">
    <property type="entry name" value="P-loop containing nucleoside triphosphate hydrolases"/>
    <property type="match status" value="1"/>
</dbReference>
<evidence type="ECO:0000256" key="2">
    <source>
        <dbReference type="ARBA" id="ARBA00022737"/>
    </source>
</evidence>
<organism evidence="8 9">
    <name type="scientific">Dactylosporangium sucinum</name>
    <dbReference type="NCBI Taxonomy" id="1424081"/>
    <lineage>
        <taxon>Bacteria</taxon>
        <taxon>Bacillati</taxon>
        <taxon>Actinomycetota</taxon>
        <taxon>Actinomycetes</taxon>
        <taxon>Micromonosporales</taxon>
        <taxon>Micromonosporaceae</taxon>
        <taxon>Dactylosporangium</taxon>
    </lineage>
</organism>
<feature type="DNA-binding region" description="OmpR/PhoB-type" evidence="6">
    <location>
        <begin position="1"/>
        <end position="94"/>
    </location>
</feature>
<dbReference type="InterPro" id="IPR011990">
    <property type="entry name" value="TPR-like_helical_dom_sf"/>
</dbReference>
<dbReference type="RefSeq" id="WP_190252926.1">
    <property type="nucleotide sequence ID" value="NZ_BMPI01000029.1"/>
</dbReference>
<dbReference type="CDD" id="cd15831">
    <property type="entry name" value="BTAD"/>
    <property type="match status" value="1"/>
</dbReference>
<dbReference type="InterPro" id="IPR016032">
    <property type="entry name" value="Sig_transdc_resp-reg_C-effctor"/>
</dbReference>
<evidence type="ECO:0000256" key="1">
    <source>
        <dbReference type="ARBA" id="ARBA00005820"/>
    </source>
</evidence>
<accession>A0A917WYU1</accession>
<reference evidence="8" key="1">
    <citation type="journal article" date="2014" name="Int. J. Syst. Evol. Microbiol.">
        <title>Complete genome sequence of Corynebacterium casei LMG S-19264T (=DSM 44701T), isolated from a smear-ripened cheese.</title>
        <authorList>
            <consortium name="US DOE Joint Genome Institute (JGI-PGF)"/>
            <person name="Walter F."/>
            <person name="Albersmeier A."/>
            <person name="Kalinowski J."/>
            <person name="Ruckert C."/>
        </authorList>
    </citation>
    <scope>NUCLEOTIDE SEQUENCE</scope>
    <source>
        <strain evidence="8">JCM 19831</strain>
    </source>
</reference>
<keyword evidence="4 6" id="KW-0238">DNA-binding</keyword>
<sequence>MQFKVLGPLEVVGESGPVAISGSRRRALLAILLFHAGRPVPLARLVDGIWPDEPPASAVYNIRTYVHGLRRILAGAGDTPARLAHEATGYQLRVEPGELDLLRFEQLAEDGRRAMRFDEPRQAADRLSRALGLWRGTPLEDLPGLGATVTATATALEEHRWAAASALVDARLRLGQHGDLLPGLRQLVAERPLDERTQAQLVTALAQAGRAADALEAYRAARRLIVDELGVEPGPTLQAAQQAVLAGGAPAAAPAHRPKGLPMKPPRFVGREAVLGQLRSIAASVAGASGDPGDTGDTGHATVVLVSGSPGVGKSTLAVAAGYHLTDLFPDGQLFACLDGTTAPRTPADLLGELLMELGTDPAAVPAGYRERAALFRCLVAGRRLLLVLDDAAGGAQLSPLLPGAGRCLVLVTSRSRLLDLEVGWRLNLGPLEHRDAVALLASTAGEQRVQAAPDASDRIAAACEELPLAIRIVGARLAGHPGMALPHLAERLEDEERRLEELAVGAMSVRRSILDSYEALDPEARAALRALGTADRPITGTTASDVLGVPSAQADRVVERLVQYNLLTPVDEERYEMSDLLRLVAREQSR</sequence>
<dbReference type="GO" id="GO:0000160">
    <property type="term" value="P:phosphorelay signal transduction system"/>
    <property type="evidence" value="ECO:0007669"/>
    <property type="project" value="InterPro"/>
</dbReference>
<dbReference type="GO" id="GO:0003677">
    <property type="term" value="F:DNA binding"/>
    <property type="evidence" value="ECO:0007669"/>
    <property type="project" value="UniProtKB-UniRule"/>
</dbReference>
<dbReference type="SMART" id="SM01043">
    <property type="entry name" value="BTAD"/>
    <property type="match status" value="1"/>
</dbReference>
<keyword evidence="2" id="KW-0677">Repeat</keyword>
<dbReference type="Gene3D" id="1.10.10.10">
    <property type="entry name" value="Winged helix-like DNA-binding domain superfamily/Winged helix DNA-binding domain"/>
    <property type="match status" value="1"/>
</dbReference>
<name>A0A917WYU1_9ACTN</name>
<dbReference type="Pfam" id="PF03704">
    <property type="entry name" value="BTAD"/>
    <property type="match status" value="1"/>
</dbReference>
<dbReference type="EMBL" id="BMPI01000029">
    <property type="protein sequence ID" value="GGM47118.1"/>
    <property type="molecule type" value="Genomic_DNA"/>
</dbReference>
<dbReference type="PANTHER" id="PTHR35807:SF1">
    <property type="entry name" value="TRANSCRIPTIONAL REGULATOR REDD"/>
    <property type="match status" value="1"/>
</dbReference>
<comment type="caution">
    <text evidence="8">The sequence shown here is derived from an EMBL/GenBank/DDBJ whole genome shotgun (WGS) entry which is preliminary data.</text>
</comment>
<evidence type="ECO:0000259" key="7">
    <source>
        <dbReference type="PROSITE" id="PS51755"/>
    </source>
</evidence>
<keyword evidence="9" id="KW-1185">Reference proteome</keyword>
<keyword evidence="5" id="KW-0804">Transcription</keyword>
<dbReference type="SMART" id="SM00862">
    <property type="entry name" value="Trans_reg_C"/>
    <property type="match status" value="1"/>
</dbReference>
<dbReference type="Proteomes" id="UP000642070">
    <property type="component" value="Unassembled WGS sequence"/>
</dbReference>
<dbReference type="PROSITE" id="PS51755">
    <property type="entry name" value="OMPR_PHOB"/>
    <property type="match status" value="1"/>
</dbReference>
<keyword evidence="3" id="KW-0805">Transcription regulation</keyword>
<dbReference type="SUPFAM" id="SSF48452">
    <property type="entry name" value="TPR-like"/>
    <property type="match status" value="1"/>
</dbReference>
<dbReference type="AlphaFoldDB" id="A0A917WYU1"/>
<evidence type="ECO:0000256" key="3">
    <source>
        <dbReference type="ARBA" id="ARBA00023015"/>
    </source>
</evidence>
<dbReference type="Gene3D" id="1.25.40.10">
    <property type="entry name" value="Tetratricopeptide repeat domain"/>
    <property type="match status" value="1"/>
</dbReference>
<dbReference type="Gene3D" id="3.40.50.300">
    <property type="entry name" value="P-loop containing nucleotide triphosphate hydrolases"/>
    <property type="match status" value="1"/>
</dbReference>
<dbReference type="InterPro" id="IPR036388">
    <property type="entry name" value="WH-like_DNA-bd_sf"/>
</dbReference>
<evidence type="ECO:0000313" key="8">
    <source>
        <dbReference type="EMBL" id="GGM47118.1"/>
    </source>
</evidence>
<dbReference type="Gene3D" id="1.10.8.430">
    <property type="entry name" value="Helical domain of apoptotic protease-activating factors"/>
    <property type="match status" value="1"/>
</dbReference>
<evidence type="ECO:0000256" key="6">
    <source>
        <dbReference type="PROSITE-ProRule" id="PRU01091"/>
    </source>
</evidence>
<dbReference type="Pfam" id="PF00931">
    <property type="entry name" value="NB-ARC"/>
    <property type="match status" value="1"/>
</dbReference>
<dbReference type="InterPro" id="IPR001867">
    <property type="entry name" value="OmpR/PhoB-type_DNA-bd"/>
</dbReference>
<evidence type="ECO:0000256" key="5">
    <source>
        <dbReference type="ARBA" id="ARBA00023163"/>
    </source>
</evidence>
<dbReference type="PANTHER" id="PTHR35807">
    <property type="entry name" value="TRANSCRIPTIONAL REGULATOR REDD-RELATED"/>
    <property type="match status" value="1"/>
</dbReference>
<protein>
    <recommendedName>
        <fullName evidence="7">OmpR/PhoB-type domain-containing protein</fullName>
    </recommendedName>
</protein>
<dbReference type="InterPro" id="IPR002182">
    <property type="entry name" value="NB-ARC"/>
</dbReference>
<dbReference type="GO" id="GO:0043531">
    <property type="term" value="F:ADP binding"/>
    <property type="evidence" value="ECO:0007669"/>
    <property type="project" value="InterPro"/>
</dbReference>
<dbReference type="InterPro" id="IPR027417">
    <property type="entry name" value="P-loop_NTPase"/>
</dbReference>
<proteinExistence type="inferred from homology"/>
<dbReference type="PRINTS" id="PR00364">
    <property type="entry name" value="DISEASERSIST"/>
</dbReference>
<evidence type="ECO:0000256" key="4">
    <source>
        <dbReference type="ARBA" id="ARBA00023125"/>
    </source>
</evidence>
<feature type="domain" description="OmpR/PhoB-type" evidence="7">
    <location>
        <begin position="1"/>
        <end position="94"/>
    </location>
</feature>
<dbReference type="SUPFAM" id="SSF46894">
    <property type="entry name" value="C-terminal effector domain of the bipartite response regulators"/>
    <property type="match status" value="1"/>
</dbReference>
<dbReference type="InterPro" id="IPR051677">
    <property type="entry name" value="AfsR-DnrI-RedD_regulator"/>
</dbReference>
<dbReference type="InterPro" id="IPR042197">
    <property type="entry name" value="Apaf_helical"/>
</dbReference>
<dbReference type="InterPro" id="IPR005158">
    <property type="entry name" value="BTAD"/>
</dbReference>
<evidence type="ECO:0000313" key="9">
    <source>
        <dbReference type="Proteomes" id="UP000642070"/>
    </source>
</evidence>
<dbReference type="GO" id="GO:0006355">
    <property type="term" value="P:regulation of DNA-templated transcription"/>
    <property type="evidence" value="ECO:0007669"/>
    <property type="project" value="InterPro"/>
</dbReference>